<keyword evidence="2" id="KW-1185">Reference proteome</keyword>
<dbReference type="AlphaFoldDB" id="A0A158ELL9"/>
<reference evidence="1" key="1">
    <citation type="submission" date="2016-01" db="EMBL/GenBank/DDBJ databases">
        <authorList>
            <person name="Peeters C."/>
        </authorList>
    </citation>
    <scope>NUCLEOTIDE SEQUENCE</scope>
    <source>
        <strain evidence="1">LMG 29321</strain>
    </source>
</reference>
<dbReference type="Proteomes" id="UP000071859">
    <property type="component" value="Unassembled WGS sequence"/>
</dbReference>
<dbReference type="EMBL" id="FCOX02000191">
    <property type="protein sequence ID" value="SAL07256.1"/>
    <property type="molecule type" value="Genomic_DNA"/>
</dbReference>
<evidence type="ECO:0000313" key="1">
    <source>
        <dbReference type="EMBL" id="SAL07256.1"/>
    </source>
</evidence>
<comment type="caution">
    <text evidence="1">The sequence shown here is derived from an EMBL/GenBank/DDBJ whole genome shotgun (WGS) entry which is preliminary data.</text>
</comment>
<name>A0A158ELL9_9BURK</name>
<organism evidence="1 2">
    <name type="scientific">Caballeronia calidae</name>
    <dbReference type="NCBI Taxonomy" id="1777139"/>
    <lineage>
        <taxon>Bacteria</taxon>
        <taxon>Pseudomonadati</taxon>
        <taxon>Pseudomonadota</taxon>
        <taxon>Betaproteobacteria</taxon>
        <taxon>Burkholderiales</taxon>
        <taxon>Burkholderiaceae</taxon>
        <taxon>Caballeronia</taxon>
    </lineage>
</organism>
<sequence>MRLKNLKIGDQEVVLNKLRQEVMNGSALQGYPSIGLASIGQGSSSSFESFAKLLDNLPENERERSAMLYLGMGFIKNDGLGDISRLPKIISSISNDGHRYLVIKQALVNFRNVLMRDISLFSEFLNVVRSIENKELRVVLMEYLAMEFPEGEFLDKFKGELKILGAPYEAETLCRMREADYRDPGSFFKRWRRPDNGTPEYCALFGTRLDSKFRQATVPPKPNKYLAF</sequence>
<accession>A0A158ELL9</accession>
<gene>
    <name evidence="1" type="ORF">AWB78_08500</name>
</gene>
<protein>
    <submittedName>
        <fullName evidence="1">Uncharacterized protein</fullName>
    </submittedName>
</protein>
<evidence type="ECO:0000313" key="2">
    <source>
        <dbReference type="Proteomes" id="UP000071859"/>
    </source>
</evidence>
<proteinExistence type="predicted"/>